<feature type="compositionally biased region" description="Low complexity" evidence="1">
    <location>
        <begin position="91"/>
        <end position="117"/>
    </location>
</feature>
<organism evidence="2 3">
    <name type="scientific">Janthinobacterium fluminis</name>
    <dbReference type="NCBI Taxonomy" id="2987524"/>
    <lineage>
        <taxon>Bacteria</taxon>
        <taxon>Pseudomonadati</taxon>
        <taxon>Pseudomonadota</taxon>
        <taxon>Betaproteobacteria</taxon>
        <taxon>Burkholderiales</taxon>
        <taxon>Oxalobacteraceae</taxon>
        <taxon>Janthinobacterium</taxon>
    </lineage>
</organism>
<feature type="compositionally biased region" description="Pro residues" evidence="1">
    <location>
        <begin position="60"/>
        <end position="71"/>
    </location>
</feature>
<dbReference type="Proteomes" id="UP001221208">
    <property type="component" value="Unassembled WGS sequence"/>
</dbReference>
<feature type="compositionally biased region" description="Pro residues" evidence="1">
    <location>
        <begin position="81"/>
        <end position="90"/>
    </location>
</feature>
<name>A0ABT5K594_9BURK</name>
<accession>A0ABT5K594</accession>
<feature type="non-terminal residue" evidence="2">
    <location>
        <position position="117"/>
    </location>
</feature>
<feature type="region of interest" description="Disordered" evidence="1">
    <location>
        <begin position="55"/>
        <end position="117"/>
    </location>
</feature>
<evidence type="ECO:0000313" key="3">
    <source>
        <dbReference type="Proteomes" id="UP001221208"/>
    </source>
</evidence>
<sequence length="117" mass="11631">MTIASLFSPPRRRVLVLGAATIALHYLTIDWVGARIGPLGEAAQPPRTMTAQLRLAPAPAAAPAPPVPAAKPKPVRKPKPPKPPAAPPLAAPAGGEAAAAAEPVADAAPGQADGEPA</sequence>
<gene>
    <name evidence="2" type="ORF">OIK44_21510</name>
</gene>
<protein>
    <submittedName>
        <fullName evidence="2">DUF3108 domain-containing protein</fullName>
    </submittedName>
</protein>
<comment type="caution">
    <text evidence="2">The sequence shown here is derived from an EMBL/GenBank/DDBJ whole genome shotgun (WGS) entry which is preliminary data.</text>
</comment>
<keyword evidence="3" id="KW-1185">Reference proteome</keyword>
<proteinExistence type="predicted"/>
<reference evidence="2 3" key="1">
    <citation type="submission" date="2022-10" db="EMBL/GenBank/DDBJ databases">
        <title>Janthinobacterium sp. hw3 Genome sequencing.</title>
        <authorList>
            <person name="Park S."/>
        </authorList>
    </citation>
    <scope>NUCLEOTIDE SEQUENCE [LARGE SCALE GENOMIC DNA]</scope>
    <source>
        <strain evidence="3">hw3</strain>
    </source>
</reference>
<evidence type="ECO:0000313" key="2">
    <source>
        <dbReference type="EMBL" id="MDC8760171.1"/>
    </source>
</evidence>
<evidence type="ECO:0000256" key="1">
    <source>
        <dbReference type="SAM" id="MobiDB-lite"/>
    </source>
</evidence>
<dbReference type="EMBL" id="JAQQXR010000011">
    <property type="protein sequence ID" value="MDC8760171.1"/>
    <property type="molecule type" value="Genomic_DNA"/>
</dbReference>